<name>A0A834GRY8_RHOSS</name>
<reference evidence="1" key="1">
    <citation type="submission" date="2019-11" db="EMBL/GenBank/DDBJ databases">
        <authorList>
            <person name="Liu Y."/>
            <person name="Hou J."/>
            <person name="Li T.-Q."/>
            <person name="Guan C.-H."/>
            <person name="Wu X."/>
            <person name="Wu H.-Z."/>
            <person name="Ling F."/>
            <person name="Zhang R."/>
            <person name="Shi X.-G."/>
            <person name="Ren J.-P."/>
            <person name="Chen E.-F."/>
            <person name="Sun J.-M."/>
        </authorList>
    </citation>
    <scope>NUCLEOTIDE SEQUENCE</scope>
    <source>
        <strain evidence="1">Adult_tree_wgs_1</strain>
        <tissue evidence="1">Leaves</tissue>
    </source>
</reference>
<dbReference type="PANTHER" id="PTHR34115:SF5">
    <property type="entry name" value="PROTEIN, PUTATIVE-RELATED"/>
    <property type="match status" value="1"/>
</dbReference>
<accession>A0A834GRY8</accession>
<dbReference type="AlphaFoldDB" id="A0A834GRY8"/>
<protein>
    <submittedName>
        <fullName evidence="1">Uncharacterized protein</fullName>
    </submittedName>
</protein>
<evidence type="ECO:0000313" key="2">
    <source>
        <dbReference type="Proteomes" id="UP000626092"/>
    </source>
</evidence>
<evidence type="ECO:0000313" key="1">
    <source>
        <dbReference type="EMBL" id="KAF7137985.1"/>
    </source>
</evidence>
<proteinExistence type="predicted"/>
<organism evidence="1 2">
    <name type="scientific">Rhododendron simsii</name>
    <name type="common">Sims's rhododendron</name>
    <dbReference type="NCBI Taxonomy" id="118357"/>
    <lineage>
        <taxon>Eukaryota</taxon>
        <taxon>Viridiplantae</taxon>
        <taxon>Streptophyta</taxon>
        <taxon>Embryophyta</taxon>
        <taxon>Tracheophyta</taxon>
        <taxon>Spermatophyta</taxon>
        <taxon>Magnoliopsida</taxon>
        <taxon>eudicotyledons</taxon>
        <taxon>Gunneridae</taxon>
        <taxon>Pentapetalae</taxon>
        <taxon>asterids</taxon>
        <taxon>Ericales</taxon>
        <taxon>Ericaceae</taxon>
        <taxon>Ericoideae</taxon>
        <taxon>Rhodoreae</taxon>
        <taxon>Rhododendron</taxon>
    </lineage>
</organism>
<dbReference type="Proteomes" id="UP000626092">
    <property type="component" value="Unassembled WGS sequence"/>
</dbReference>
<sequence length="564" mass="65363">MSFLYFWIVKIAQEGLDYDFKKHFTRTEFRDLFDFTSKAIGYEAILMEREYRKNKSLDTYYQDIEGDVKIDVAQVIGKAPIICDTLTKAEKPVNMFSSHPNRRNQANFRQYSFDLSKANQLFDELINQKFLTVSPGLVIHPEKDRKGKDYRKWHNSFRYNTNNCVTFRNCIQNLIQKGLLQYAKGNKEVMRIDIDLFLLVEVNVVTARLKKGKMASQVERRIQKEEIYVGPKLIFEDEDPEIFIPFELLKWYGEDDGPFLIKGYPVLPALPGKPDISLIYPPMFTNERGRGFYPKGTKSRIQEEFEKEEVLMEDDEDDDLLSIDGSDIMKDDFKDDKNEVNSQKFTTFGQALDTIQYGLVSPTKLLCNMILVLPKNFQSNFLIMYGPNTGTTFNGSINVAFINVRSYTISQQMPEPASRHTVFAFLIPTLFNFLDLQYQGNDSVSPLQTHRKTMWVAVSSLLLYCFWYELEPKFAQLCRVGMGVFGSILSVSLAALLFQNSVLSALYFLYVLFFNREVLCSCIELFWSWIHQKMIADPLRETQLVNWRSIVMPAPVNRGGLLPL</sequence>
<dbReference type="InterPro" id="IPR053258">
    <property type="entry name" value="Ca-permeable_cation_channel"/>
</dbReference>
<dbReference type="PANTHER" id="PTHR34115">
    <property type="entry name" value="PROTEIN, PUTATIVE-RELATED"/>
    <property type="match status" value="1"/>
</dbReference>
<keyword evidence="2" id="KW-1185">Reference proteome</keyword>
<gene>
    <name evidence="1" type="ORF">RHSIM_Rhsim07G0114600</name>
</gene>
<dbReference type="OrthoDB" id="1740768at2759"/>
<comment type="caution">
    <text evidence="1">The sequence shown here is derived from an EMBL/GenBank/DDBJ whole genome shotgun (WGS) entry which is preliminary data.</text>
</comment>
<dbReference type="EMBL" id="WJXA01000007">
    <property type="protein sequence ID" value="KAF7137985.1"/>
    <property type="molecule type" value="Genomic_DNA"/>
</dbReference>